<proteinExistence type="predicted"/>
<reference evidence="1" key="1">
    <citation type="submission" date="2023-04" db="EMBL/GenBank/DDBJ databases">
        <title>Draft Genome sequencing of Naganishia species isolated from polar environments using Oxford Nanopore Technology.</title>
        <authorList>
            <person name="Leo P."/>
            <person name="Venkateswaran K."/>
        </authorList>
    </citation>
    <scope>NUCLEOTIDE SEQUENCE</scope>
    <source>
        <strain evidence="1">DBVPG 5303</strain>
    </source>
</reference>
<protein>
    <submittedName>
        <fullName evidence="1">Uncharacterized protein</fullName>
    </submittedName>
</protein>
<dbReference type="Proteomes" id="UP001234202">
    <property type="component" value="Unassembled WGS sequence"/>
</dbReference>
<gene>
    <name evidence="1" type="ORF">QFC24_000685</name>
</gene>
<organism evidence="1 2">
    <name type="scientific">Naganishia onofrii</name>
    <dbReference type="NCBI Taxonomy" id="1851511"/>
    <lineage>
        <taxon>Eukaryota</taxon>
        <taxon>Fungi</taxon>
        <taxon>Dikarya</taxon>
        <taxon>Basidiomycota</taxon>
        <taxon>Agaricomycotina</taxon>
        <taxon>Tremellomycetes</taxon>
        <taxon>Filobasidiales</taxon>
        <taxon>Filobasidiaceae</taxon>
        <taxon>Naganishia</taxon>
    </lineage>
</organism>
<comment type="caution">
    <text evidence="1">The sequence shown here is derived from an EMBL/GenBank/DDBJ whole genome shotgun (WGS) entry which is preliminary data.</text>
</comment>
<evidence type="ECO:0000313" key="2">
    <source>
        <dbReference type="Proteomes" id="UP001234202"/>
    </source>
</evidence>
<keyword evidence="2" id="KW-1185">Reference proteome</keyword>
<sequence length="316" mass="32821">MAEFQQREREEGSSSPPRRGQGFITPSLHGRAASVPDDDVFYWRQGVPGHHTVGDPPLTNVEGGGAGDERKETAGQQVDRQLEEEEMQVTMMDAERASDVGTVIYPADSASEVLAVSAASPVAVNTAGTAIHSDLPIMGASERVGLGATAGRSKERDVSPLRNVRNVVAAWRGKLAAPGTPRVYDTPALRIDSAGGITGGGGGGGAGEGTRGDRARAEGKDRNVFEEAFFTIRRMSTRRRTGKSRATSAGGLPGVVPAEGRGEGESVVAGALVGREKPLPALRLSAFAAEPGEGVGRAVRGKLVSQVSEITSEVSS</sequence>
<accession>A0ACC2XWN6</accession>
<evidence type="ECO:0000313" key="1">
    <source>
        <dbReference type="EMBL" id="KAJ9128392.1"/>
    </source>
</evidence>
<name>A0ACC2XWN6_9TREE</name>
<dbReference type="EMBL" id="JASBWV010000001">
    <property type="protein sequence ID" value="KAJ9128392.1"/>
    <property type="molecule type" value="Genomic_DNA"/>
</dbReference>